<keyword evidence="2" id="KW-0378">Hydrolase</keyword>
<dbReference type="GO" id="GO:0016787">
    <property type="term" value="F:hydrolase activity"/>
    <property type="evidence" value="ECO:0007669"/>
    <property type="project" value="UniProtKB-KW"/>
</dbReference>
<keyword evidence="3" id="KW-1185">Reference proteome</keyword>
<sequence>MNTYGSAAKEKIINSAREFVYAELGGDSSGHDWWHVHRVTELAMTIAEKESANIFICELAALLHDVADEKLNKDEETGINKVKLWLKDNGVDDVTAADILEIITTMSFKGGTQKREMSTLEGKIVQDADRLDAMGAIGISRVMCYAGFKGRPIHHPDMKPRDNLTLEEYRSGKDTAIMHFYEKLLKLKDTMNTNMGKDLAEGRHQFLETYLEQFYAEWDAKR</sequence>
<evidence type="ECO:0000313" key="3">
    <source>
        <dbReference type="Proteomes" id="UP000076021"/>
    </source>
</evidence>
<dbReference type="Proteomes" id="UP000076021">
    <property type="component" value="Chromosome"/>
</dbReference>
<organism evidence="2 3">
    <name type="scientific">Rummeliibacillus stabekisii</name>
    <dbReference type="NCBI Taxonomy" id="241244"/>
    <lineage>
        <taxon>Bacteria</taxon>
        <taxon>Bacillati</taxon>
        <taxon>Bacillota</taxon>
        <taxon>Bacilli</taxon>
        <taxon>Bacillales</taxon>
        <taxon>Caryophanaceae</taxon>
        <taxon>Rummeliibacillus</taxon>
    </lineage>
</organism>
<dbReference type="PANTHER" id="PTHR33594:SF1">
    <property type="entry name" value="HD_PDEASE DOMAIN-CONTAINING PROTEIN"/>
    <property type="match status" value="1"/>
</dbReference>
<dbReference type="CDD" id="cd00077">
    <property type="entry name" value="HDc"/>
    <property type="match status" value="1"/>
</dbReference>
<dbReference type="AlphaFoldDB" id="A0A143HBR4"/>
<dbReference type="Gene3D" id="1.10.472.50">
    <property type="entry name" value="HD-domain/PDEase-like"/>
    <property type="match status" value="1"/>
</dbReference>
<dbReference type="SMART" id="SM00471">
    <property type="entry name" value="HDc"/>
    <property type="match status" value="1"/>
</dbReference>
<evidence type="ECO:0000313" key="2">
    <source>
        <dbReference type="EMBL" id="AMW98936.1"/>
    </source>
</evidence>
<reference evidence="3" key="2">
    <citation type="submission" date="2016-03" db="EMBL/GenBank/DDBJ databases">
        <authorList>
            <person name="Ploux O."/>
        </authorList>
    </citation>
    <scope>NUCLEOTIDE SEQUENCE [LARGE SCALE GENOMIC DNA]</scope>
    <source>
        <strain evidence="3">PP9</strain>
    </source>
</reference>
<dbReference type="Pfam" id="PF01966">
    <property type="entry name" value="HD"/>
    <property type="match status" value="1"/>
</dbReference>
<dbReference type="KEGG" id="rst:ATY39_05380"/>
<dbReference type="EMBL" id="CP014806">
    <property type="protein sequence ID" value="AMW98936.1"/>
    <property type="molecule type" value="Genomic_DNA"/>
</dbReference>
<name>A0A143HBR4_9BACL</name>
<dbReference type="InterPro" id="IPR006674">
    <property type="entry name" value="HD_domain"/>
</dbReference>
<evidence type="ECO:0000259" key="1">
    <source>
        <dbReference type="PROSITE" id="PS51831"/>
    </source>
</evidence>
<dbReference type="Gene3D" id="1.20.58.1910">
    <property type="match status" value="1"/>
</dbReference>
<dbReference type="InterPro" id="IPR003607">
    <property type="entry name" value="HD/PDEase_dom"/>
</dbReference>
<dbReference type="PROSITE" id="PS51831">
    <property type="entry name" value="HD"/>
    <property type="match status" value="1"/>
</dbReference>
<reference evidence="2 3" key="1">
    <citation type="journal article" date="2016" name="Genome Announc.">
        <title>Whole-Genome Sequence of Rummeliibacillus stabekisii Strain PP9 Isolated from Antarctic Soil.</title>
        <authorList>
            <person name="da Mota F.F."/>
            <person name="Vollu R.E."/>
            <person name="Jurelevicius D."/>
            <person name="Seldin L."/>
        </authorList>
    </citation>
    <scope>NUCLEOTIDE SEQUENCE [LARGE SCALE GENOMIC DNA]</scope>
    <source>
        <strain evidence="2 3">PP9</strain>
    </source>
</reference>
<gene>
    <name evidence="2" type="ORF">ATY39_05380</name>
</gene>
<dbReference type="SUPFAM" id="SSF109604">
    <property type="entry name" value="HD-domain/PDEase-like"/>
    <property type="match status" value="1"/>
</dbReference>
<dbReference type="STRING" id="241244.ATY39_05380"/>
<dbReference type="PANTHER" id="PTHR33594">
    <property type="entry name" value="SUPERFAMILY HYDROLASE, PUTATIVE (AFU_ORTHOLOGUE AFUA_1G03035)-RELATED"/>
    <property type="match status" value="1"/>
</dbReference>
<proteinExistence type="predicted"/>
<feature type="domain" description="HD" evidence="1">
    <location>
        <begin position="32"/>
        <end position="134"/>
    </location>
</feature>
<protein>
    <submittedName>
        <fullName evidence="2">Phosphohydrolase</fullName>
    </submittedName>
</protein>
<accession>A0A143HBR4</accession>
<dbReference type="RefSeq" id="WP_066786894.1">
    <property type="nucleotide sequence ID" value="NZ_CP014806.1"/>
</dbReference>
<dbReference type="OrthoDB" id="9797344at2"/>